<dbReference type="Gene3D" id="3.30.1330.60">
    <property type="entry name" value="OmpA-like domain"/>
    <property type="match status" value="1"/>
</dbReference>
<organism evidence="7 8">
    <name type="scientific">Pseudaquabacterium terrae</name>
    <dbReference type="NCBI Taxonomy" id="2732868"/>
    <lineage>
        <taxon>Bacteria</taxon>
        <taxon>Pseudomonadati</taxon>
        <taxon>Pseudomonadota</taxon>
        <taxon>Betaproteobacteria</taxon>
        <taxon>Burkholderiales</taxon>
        <taxon>Sphaerotilaceae</taxon>
        <taxon>Pseudaquabacterium</taxon>
    </lineage>
</organism>
<dbReference type="InterPro" id="IPR006664">
    <property type="entry name" value="OMP_bac"/>
</dbReference>
<dbReference type="InterPro" id="IPR050330">
    <property type="entry name" value="Bact_OuterMem_StrucFunc"/>
</dbReference>
<protein>
    <submittedName>
        <fullName evidence="7">DUF4892 domain-containing protein</fullName>
    </submittedName>
</protein>
<proteinExistence type="predicted"/>
<accession>A0ABX2EGY8</accession>
<name>A0ABX2EGY8_9BURK</name>
<evidence type="ECO:0000313" key="8">
    <source>
        <dbReference type="Proteomes" id="UP000737171"/>
    </source>
</evidence>
<feature type="chain" id="PRO_5047151089" evidence="5">
    <location>
        <begin position="20"/>
        <end position="329"/>
    </location>
</feature>
<evidence type="ECO:0000256" key="2">
    <source>
        <dbReference type="ARBA" id="ARBA00023136"/>
    </source>
</evidence>
<comment type="subcellular location">
    <subcellularLocation>
        <location evidence="1">Cell outer membrane</location>
    </subcellularLocation>
</comment>
<dbReference type="CDD" id="cd07185">
    <property type="entry name" value="OmpA_C-like"/>
    <property type="match status" value="1"/>
</dbReference>
<evidence type="ECO:0000256" key="1">
    <source>
        <dbReference type="ARBA" id="ARBA00004442"/>
    </source>
</evidence>
<dbReference type="Proteomes" id="UP000737171">
    <property type="component" value="Unassembled WGS sequence"/>
</dbReference>
<dbReference type="InterPro" id="IPR006665">
    <property type="entry name" value="OmpA-like"/>
</dbReference>
<evidence type="ECO:0000259" key="6">
    <source>
        <dbReference type="PROSITE" id="PS51123"/>
    </source>
</evidence>
<dbReference type="SUPFAM" id="SSF103088">
    <property type="entry name" value="OmpA-like"/>
    <property type="match status" value="1"/>
</dbReference>
<dbReference type="PRINTS" id="PR01021">
    <property type="entry name" value="OMPADOMAIN"/>
</dbReference>
<keyword evidence="5" id="KW-0732">Signal</keyword>
<gene>
    <name evidence="7" type="ORF">HLB44_12895</name>
</gene>
<dbReference type="PROSITE" id="PS51123">
    <property type="entry name" value="OMPA_2"/>
    <property type="match status" value="1"/>
</dbReference>
<evidence type="ECO:0000256" key="3">
    <source>
        <dbReference type="ARBA" id="ARBA00023237"/>
    </source>
</evidence>
<evidence type="ECO:0000256" key="4">
    <source>
        <dbReference type="PROSITE-ProRule" id="PRU00473"/>
    </source>
</evidence>
<dbReference type="PANTHER" id="PTHR30329:SF21">
    <property type="entry name" value="LIPOPROTEIN YIAD-RELATED"/>
    <property type="match status" value="1"/>
</dbReference>
<dbReference type="RefSeq" id="WP_173123033.1">
    <property type="nucleotide sequence ID" value="NZ_JABRWJ010000004.1"/>
</dbReference>
<feature type="domain" description="OmpA-like" evidence="6">
    <location>
        <begin position="214"/>
        <end position="329"/>
    </location>
</feature>
<sequence>MRQTLYFLAGAALCCGAFAASTPVELPGAQDDPTISRFKGAVLVSAANERFASARLPAGPSKLINNGQLQFEKSITVEGRVNAYYYVAPPAATPLEILRSYQAALQQAGFSPLYACDSAARCNAFHLESYRRELIDPRPWAKNRINPSGSSSLNRAHFLSASRRTERGEMGVVVWIAEPDSVWNAATVSLVVAESAAMEGGNVTVSAQQLQQGLKAQGKAVLHGLHFDTGKADVKPESKAQLEAMAQALRAEAALRVFIVGHTDNQGEFDANLALSRRRAEAVAAALVAQHGIETRRLSAQGAASFAPMASNADEAGRAKNRRVEMVAQ</sequence>
<reference evidence="7 8" key="1">
    <citation type="submission" date="2020-05" db="EMBL/GenBank/DDBJ databases">
        <title>Aquincola sp. isolate from soil.</title>
        <authorList>
            <person name="Han J."/>
            <person name="Kim D.-U."/>
        </authorList>
    </citation>
    <scope>NUCLEOTIDE SEQUENCE [LARGE SCALE GENOMIC DNA]</scope>
    <source>
        <strain evidence="7 8">S2</strain>
    </source>
</reference>
<dbReference type="Pfam" id="PF00691">
    <property type="entry name" value="OmpA"/>
    <property type="match status" value="1"/>
</dbReference>
<dbReference type="PANTHER" id="PTHR30329">
    <property type="entry name" value="STATOR ELEMENT OF FLAGELLAR MOTOR COMPLEX"/>
    <property type="match status" value="1"/>
</dbReference>
<keyword evidence="2 4" id="KW-0472">Membrane</keyword>
<feature type="signal peptide" evidence="5">
    <location>
        <begin position="1"/>
        <end position="19"/>
    </location>
</feature>
<evidence type="ECO:0000313" key="7">
    <source>
        <dbReference type="EMBL" id="NRF67883.1"/>
    </source>
</evidence>
<evidence type="ECO:0000256" key="5">
    <source>
        <dbReference type="SAM" id="SignalP"/>
    </source>
</evidence>
<keyword evidence="3" id="KW-0998">Cell outer membrane</keyword>
<comment type="caution">
    <text evidence="7">The sequence shown here is derived from an EMBL/GenBank/DDBJ whole genome shotgun (WGS) entry which is preliminary data.</text>
</comment>
<dbReference type="EMBL" id="JABRWJ010000004">
    <property type="protein sequence ID" value="NRF67883.1"/>
    <property type="molecule type" value="Genomic_DNA"/>
</dbReference>
<dbReference type="InterPro" id="IPR036737">
    <property type="entry name" value="OmpA-like_sf"/>
</dbReference>
<keyword evidence="8" id="KW-1185">Reference proteome</keyword>